<dbReference type="GO" id="GO:0016846">
    <property type="term" value="F:carbon-sulfur lyase activity"/>
    <property type="evidence" value="ECO:0007669"/>
    <property type="project" value="InterPro"/>
</dbReference>
<dbReference type="Proteomes" id="UP000216947">
    <property type="component" value="Unassembled WGS sequence"/>
</dbReference>
<dbReference type="Gene3D" id="3.90.1590.10">
    <property type="entry name" value="glutathione-dependent formaldehyde- activating enzyme (gfa)"/>
    <property type="match status" value="1"/>
</dbReference>
<keyword evidence="4" id="KW-0456">Lyase</keyword>
<dbReference type="RefSeq" id="WP_026640019.1">
    <property type="nucleotide sequence ID" value="NZ_NEVI01000017.1"/>
</dbReference>
<name>A0A261QZC7_9BORD</name>
<reference evidence="7" key="1">
    <citation type="submission" date="2017-05" db="EMBL/GenBank/DDBJ databases">
        <title>Complete and WGS of Bordetella genogroups.</title>
        <authorList>
            <person name="Spilker T."/>
            <person name="Lipuma J."/>
        </authorList>
    </citation>
    <scope>NUCLEOTIDE SEQUENCE [LARGE SCALE GENOMIC DNA]</scope>
    <source>
        <strain evidence="7">AU18089</strain>
    </source>
</reference>
<accession>A0A261QZC7</accession>
<dbReference type="PROSITE" id="PS51891">
    <property type="entry name" value="CENP_V_GFA"/>
    <property type="match status" value="1"/>
</dbReference>
<gene>
    <name evidence="6" type="ORF">CAL19_13455</name>
</gene>
<evidence type="ECO:0000256" key="2">
    <source>
        <dbReference type="ARBA" id="ARBA00022723"/>
    </source>
</evidence>
<keyword evidence="3" id="KW-0862">Zinc</keyword>
<comment type="similarity">
    <text evidence="1">Belongs to the Gfa family.</text>
</comment>
<dbReference type="PANTHER" id="PTHR33337">
    <property type="entry name" value="GFA DOMAIN-CONTAINING PROTEIN"/>
    <property type="match status" value="1"/>
</dbReference>
<evidence type="ECO:0000256" key="1">
    <source>
        <dbReference type="ARBA" id="ARBA00005495"/>
    </source>
</evidence>
<dbReference type="SUPFAM" id="SSF51316">
    <property type="entry name" value="Mss4-like"/>
    <property type="match status" value="1"/>
</dbReference>
<proteinExistence type="inferred from homology"/>
<keyword evidence="7" id="KW-1185">Reference proteome</keyword>
<evidence type="ECO:0000313" key="6">
    <source>
        <dbReference type="EMBL" id="OZI18071.1"/>
    </source>
</evidence>
<dbReference type="AlphaFoldDB" id="A0A261QZC7"/>
<organism evidence="6 7">
    <name type="scientific">Bordetella genomosp. 7</name>
    <dbReference type="NCBI Taxonomy" id="1416805"/>
    <lineage>
        <taxon>Bacteria</taxon>
        <taxon>Pseudomonadati</taxon>
        <taxon>Pseudomonadota</taxon>
        <taxon>Betaproteobacteria</taxon>
        <taxon>Burkholderiales</taxon>
        <taxon>Alcaligenaceae</taxon>
        <taxon>Bordetella</taxon>
    </lineage>
</organism>
<dbReference type="InterPro" id="IPR006913">
    <property type="entry name" value="CENP-V/GFA"/>
</dbReference>
<evidence type="ECO:0000256" key="3">
    <source>
        <dbReference type="ARBA" id="ARBA00022833"/>
    </source>
</evidence>
<evidence type="ECO:0000259" key="5">
    <source>
        <dbReference type="PROSITE" id="PS51891"/>
    </source>
</evidence>
<dbReference type="EMBL" id="NEVK01000006">
    <property type="protein sequence ID" value="OZI18071.1"/>
    <property type="molecule type" value="Genomic_DNA"/>
</dbReference>
<evidence type="ECO:0000256" key="4">
    <source>
        <dbReference type="ARBA" id="ARBA00023239"/>
    </source>
</evidence>
<sequence length="142" mass="14971">MSQQADSATFTGGCHCGAVRYEVVGDTLTAATCHCRDCQYASGGAPAHALLFAPQALRVVQGQAQEYTYQGDSGNTVVRSFCPACGTPLFGHTAGQDYVIVKVGSLDDPGRFRSQMTLWAGSAPAWHHIDRSVPTYEGKAAG</sequence>
<dbReference type="GO" id="GO:0046872">
    <property type="term" value="F:metal ion binding"/>
    <property type="evidence" value="ECO:0007669"/>
    <property type="project" value="UniProtKB-KW"/>
</dbReference>
<feature type="domain" description="CENP-V/GFA" evidence="5">
    <location>
        <begin position="10"/>
        <end position="127"/>
    </location>
</feature>
<dbReference type="InterPro" id="IPR011057">
    <property type="entry name" value="Mss4-like_sf"/>
</dbReference>
<dbReference type="PANTHER" id="PTHR33337:SF40">
    <property type="entry name" value="CENP-V_GFA DOMAIN-CONTAINING PROTEIN-RELATED"/>
    <property type="match status" value="1"/>
</dbReference>
<protein>
    <submittedName>
        <fullName evidence="6">Aldehyde-activating protein</fullName>
    </submittedName>
</protein>
<evidence type="ECO:0000313" key="7">
    <source>
        <dbReference type="Proteomes" id="UP000216947"/>
    </source>
</evidence>
<dbReference type="OrthoDB" id="327703at2"/>
<comment type="caution">
    <text evidence="6">The sequence shown here is derived from an EMBL/GenBank/DDBJ whole genome shotgun (WGS) entry which is preliminary data.</text>
</comment>
<dbReference type="Pfam" id="PF04828">
    <property type="entry name" value="GFA"/>
    <property type="match status" value="1"/>
</dbReference>
<keyword evidence="2" id="KW-0479">Metal-binding</keyword>